<proteinExistence type="predicted"/>
<dbReference type="Pfam" id="PF01476">
    <property type="entry name" value="LysM"/>
    <property type="match status" value="2"/>
</dbReference>
<evidence type="ECO:0000259" key="4">
    <source>
        <dbReference type="PROSITE" id="PS51782"/>
    </source>
</evidence>
<dbReference type="SUPFAM" id="SSF54106">
    <property type="entry name" value="LysM domain"/>
    <property type="match status" value="2"/>
</dbReference>
<feature type="signal peptide" evidence="3">
    <location>
        <begin position="1"/>
        <end position="23"/>
    </location>
</feature>
<dbReference type="Proteomes" id="UP000624041">
    <property type="component" value="Unassembled WGS sequence"/>
</dbReference>
<organism evidence="5 6">
    <name type="scientific">Oceanobacillus indicireducens</name>
    <dbReference type="NCBI Taxonomy" id="1004261"/>
    <lineage>
        <taxon>Bacteria</taxon>
        <taxon>Bacillati</taxon>
        <taxon>Bacillota</taxon>
        <taxon>Bacilli</taxon>
        <taxon>Bacillales</taxon>
        <taxon>Bacillaceae</taxon>
        <taxon>Oceanobacillus</taxon>
    </lineage>
</organism>
<dbReference type="EMBL" id="BMOS01000028">
    <property type="protein sequence ID" value="GGN63623.1"/>
    <property type="molecule type" value="Genomic_DNA"/>
</dbReference>
<dbReference type="CDD" id="cd00118">
    <property type="entry name" value="LysM"/>
    <property type="match status" value="2"/>
</dbReference>
<feature type="domain" description="LysM" evidence="4">
    <location>
        <begin position="24"/>
        <end position="67"/>
    </location>
</feature>
<evidence type="ECO:0000256" key="3">
    <source>
        <dbReference type="SAM" id="SignalP"/>
    </source>
</evidence>
<protein>
    <submittedName>
        <fullName evidence="5">Peptidase M23</fullName>
    </submittedName>
</protein>
<accession>A0A917Y3I2</accession>
<dbReference type="Gene3D" id="2.40.40.10">
    <property type="entry name" value="RlpA-like domain"/>
    <property type="match status" value="1"/>
</dbReference>
<dbReference type="AlphaFoldDB" id="A0A917Y3I2"/>
<sequence>MKKLVSVLIGLVIIGIAATSVSAADYEVQKGDSLWKIANENNTTVEILMEINGLKSSLIHPKQVLKLGVETEAEFYIVQEGDTLTHISNSYSDDVTVDKLREWNNLTSDLIITGQRLNVNGVGVEPTVSEESEQTADEPEVETGTDANEEHQEAVEESQDSAEESQEAVEEQVESANKVEETTTGEVRGETFAVEATAYTAGCSGCSGVTATGINLNNDPYAKVIAVDPNVIPLGTQVYVEGYGYAVAGDTGGAIKGNKIDVHLPTKEEAYNWGRKTVNITLIE</sequence>
<dbReference type="PANTHER" id="PTHR39160:SF6">
    <property type="entry name" value="CELL WALL-BINDING PROTEIN YOCH"/>
    <property type="match status" value="1"/>
</dbReference>
<keyword evidence="6" id="KW-1185">Reference proteome</keyword>
<evidence type="ECO:0000313" key="6">
    <source>
        <dbReference type="Proteomes" id="UP000624041"/>
    </source>
</evidence>
<dbReference type="GO" id="GO:0009254">
    <property type="term" value="P:peptidoglycan turnover"/>
    <property type="evidence" value="ECO:0007669"/>
    <property type="project" value="InterPro"/>
</dbReference>
<dbReference type="GO" id="GO:0019867">
    <property type="term" value="C:outer membrane"/>
    <property type="evidence" value="ECO:0007669"/>
    <property type="project" value="InterPro"/>
</dbReference>
<reference evidence="5" key="1">
    <citation type="journal article" date="2014" name="Int. J. Syst. Evol. Microbiol.">
        <title>Complete genome sequence of Corynebacterium casei LMG S-19264T (=DSM 44701T), isolated from a smear-ripened cheese.</title>
        <authorList>
            <consortium name="US DOE Joint Genome Institute (JGI-PGF)"/>
            <person name="Walter F."/>
            <person name="Albersmeier A."/>
            <person name="Kalinowski J."/>
            <person name="Ruckert C."/>
        </authorList>
    </citation>
    <scope>NUCLEOTIDE SEQUENCE</scope>
    <source>
        <strain evidence="5">JCM 17251</strain>
    </source>
</reference>
<dbReference type="InterPro" id="IPR010611">
    <property type="entry name" value="3D_dom"/>
</dbReference>
<dbReference type="InterPro" id="IPR018392">
    <property type="entry name" value="LysM"/>
</dbReference>
<dbReference type="SMART" id="SM00257">
    <property type="entry name" value="LysM"/>
    <property type="match status" value="2"/>
</dbReference>
<evidence type="ECO:0000256" key="1">
    <source>
        <dbReference type="ARBA" id="ARBA00022729"/>
    </source>
</evidence>
<gene>
    <name evidence="5" type="ORF">GCM10007971_30690</name>
</gene>
<dbReference type="CDD" id="cd22786">
    <property type="entry name" value="DPBB_YuiC-like"/>
    <property type="match status" value="1"/>
</dbReference>
<name>A0A917Y3I2_9BACI</name>
<dbReference type="InterPro" id="IPR036908">
    <property type="entry name" value="RlpA-like_sf"/>
</dbReference>
<dbReference type="InterPro" id="IPR036779">
    <property type="entry name" value="LysM_dom_sf"/>
</dbReference>
<feature type="compositionally biased region" description="Acidic residues" evidence="2">
    <location>
        <begin position="128"/>
        <end position="143"/>
    </location>
</feature>
<reference evidence="5" key="2">
    <citation type="submission" date="2020-09" db="EMBL/GenBank/DDBJ databases">
        <authorList>
            <person name="Sun Q."/>
            <person name="Ohkuma M."/>
        </authorList>
    </citation>
    <scope>NUCLEOTIDE SEQUENCE</scope>
    <source>
        <strain evidence="5">JCM 17251</strain>
    </source>
</reference>
<feature type="chain" id="PRO_5037087861" evidence="3">
    <location>
        <begin position="24"/>
        <end position="284"/>
    </location>
</feature>
<evidence type="ECO:0000313" key="5">
    <source>
        <dbReference type="EMBL" id="GGN63623.1"/>
    </source>
</evidence>
<dbReference type="Pfam" id="PF06725">
    <property type="entry name" value="3D"/>
    <property type="match status" value="1"/>
</dbReference>
<dbReference type="PROSITE" id="PS51782">
    <property type="entry name" value="LYSM"/>
    <property type="match status" value="2"/>
</dbReference>
<feature type="domain" description="LysM" evidence="4">
    <location>
        <begin position="74"/>
        <end position="119"/>
    </location>
</feature>
<feature type="region of interest" description="Disordered" evidence="2">
    <location>
        <begin position="125"/>
        <end position="189"/>
    </location>
</feature>
<feature type="compositionally biased region" description="Acidic residues" evidence="2">
    <location>
        <begin position="155"/>
        <end position="173"/>
    </location>
</feature>
<dbReference type="RefSeq" id="WP_188858647.1">
    <property type="nucleotide sequence ID" value="NZ_BMOS01000028.1"/>
</dbReference>
<dbReference type="InterPro" id="IPR051933">
    <property type="entry name" value="Resuscitation_pf_RpfB"/>
</dbReference>
<dbReference type="PANTHER" id="PTHR39160">
    <property type="entry name" value="CELL WALL-BINDING PROTEIN YOCH"/>
    <property type="match status" value="1"/>
</dbReference>
<dbReference type="SUPFAM" id="SSF50685">
    <property type="entry name" value="Barwin-like endoglucanases"/>
    <property type="match status" value="1"/>
</dbReference>
<dbReference type="Gene3D" id="3.10.350.10">
    <property type="entry name" value="LysM domain"/>
    <property type="match status" value="2"/>
</dbReference>
<dbReference type="GO" id="GO:0004553">
    <property type="term" value="F:hydrolase activity, hydrolyzing O-glycosyl compounds"/>
    <property type="evidence" value="ECO:0007669"/>
    <property type="project" value="InterPro"/>
</dbReference>
<comment type="caution">
    <text evidence="5">The sequence shown here is derived from an EMBL/GenBank/DDBJ whole genome shotgun (WGS) entry which is preliminary data.</text>
</comment>
<keyword evidence="1 3" id="KW-0732">Signal</keyword>
<evidence type="ECO:0000256" key="2">
    <source>
        <dbReference type="SAM" id="MobiDB-lite"/>
    </source>
</evidence>